<comment type="similarity">
    <text evidence="2">Belongs to the metallo-dependent hydrolases superfamily. Adenosine and AMP deaminases family.</text>
</comment>
<evidence type="ECO:0000256" key="2">
    <source>
        <dbReference type="ARBA" id="ARBA00006676"/>
    </source>
</evidence>
<proteinExistence type="inferred from homology"/>
<dbReference type="GO" id="GO:0009117">
    <property type="term" value="P:nucleotide metabolic process"/>
    <property type="evidence" value="ECO:0007669"/>
    <property type="project" value="UniProtKB-KW"/>
</dbReference>
<dbReference type="InterPro" id="IPR032466">
    <property type="entry name" value="Metal_Hydrolase"/>
</dbReference>
<evidence type="ECO:0000256" key="5">
    <source>
        <dbReference type="ARBA" id="ARBA00022801"/>
    </source>
</evidence>
<dbReference type="GO" id="GO:0046872">
    <property type="term" value="F:metal ion binding"/>
    <property type="evidence" value="ECO:0007669"/>
    <property type="project" value="UniProtKB-KW"/>
</dbReference>
<name>A0A8W8HLH0_MAGGI</name>
<keyword evidence="4" id="KW-0479">Metal-binding</keyword>
<dbReference type="GO" id="GO:0046103">
    <property type="term" value="P:inosine biosynthetic process"/>
    <property type="evidence" value="ECO:0007669"/>
    <property type="project" value="TreeGrafter"/>
</dbReference>
<dbReference type="Gene3D" id="3.20.20.140">
    <property type="entry name" value="Metal-dependent hydrolases"/>
    <property type="match status" value="1"/>
</dbReference>
<evidence type="ECO:0000313" key="11">
    <source>
        <dbReference type="Proteomes" id="UP000005408"/>
    </source>
</evidence>
<dbReference type="GO" id="GO:0004000">
    <property type="term" value="F:adenosine deaminase activity"/>
    <property type="evidence" value="ECO:0007669"/>
    <property type="project" value="TreeGrafter"/>
</dbReference>
<keyword evidence="5" id="KW-0378">Hydrolase</keyword>
<keyword evidence="6" id="KW-0862">Zinc</keyword>
<dbReference type="SUPFAM" id="SSF51556">
    <property type="entry name" value="Metallo-dependent hydrolases"/>
    <property type="match status" value="1"/>
</dbReference>
<reference evidence="10" key="1">
    <citation type="submission" date="2022-08" db="UniProtKB">
        <authorList>
            <consortium name="EnsemblMetazoa"/>
        </authorList>
    </citation>
    <scope>IDENTIFICATION</scope>
    <source>
        <strain evidence="10">05x7-T-G4-1.051#20</strain>
    </source>
</reference>
<dbReference type="GO" id="GO:0006154">
    <property type="term" value="P:adenosine catabolic process"/>
    <property type="evidence" value="ECO:0007669"/>
    <property type="project" value="TreeGrafter"/>
</dbReference>
<evidence type="ECO:0000256" key="1">
    <source>
        <dbReference type="ARBA" id="ARBA00001947"/>
    </source>
</evidence>
<evidence type="ECO:0000256" key="4">
    <source>
        <dbReference type="ARBA" id="ARBA00022723"/>
    </source>
</evidence>
<keyword evidence="7" id="KW-0546">Nucleotide metabolism</keyword>
<accession>A0A8W8HLH0</accession>
<dbReference type="InterPro" id="IPR006330">
    <property type="entry name" value="Ado/ade_deaminase"/>
</dbReference>
<dbReference type="InterPro" id="IPR001365">
    <property type="entry name" value="A_deaminase_dom"/>
</dbReference>
<evidence type="ECO:0000313" key="10">
    <source>
        <dbReference type="EnsemblMetazoa" id="G10115.18:cds"/>
    </source>
</evidence>
<keyword evidence="11" id="KW-1185">Reference proteome</keyword>
<evidence type="ECO:0000256" key="7">
    <source>
        <dbReference type="ARBA" id="ARBA00023080"/>
    </source>
</evidence>
<protein>
    <recommendedName>
        <fullName evidence="9">Adenosine deaminase domain-containing protein</fullName>
    </recommendedName>
</protein>
<dbReference type="EnsemblMetazoa" id="G10115.18">
    <property type="protein sequence ID" value="G10115.18:cds"/>
    <property type="gene ID" value="G10115"/>
</dbReference>
<dbReference type="FunFam" id="3.20.20.140:FF:000033">
    <property type="entry name" value="Adenosine deaminase-like protein"/>
    <property type="match status" value="1"/>
</dbReference>
<comment type="catalytic activity">
    <reaction evidence="8">
        <text>N(6)-methyl-AMP + H2O + H(+) = IMP + methylamine</text>
        <dbReference type="Rhea" id="RHEA:16001"/>
        <dbReference type="ChEBI" id="CHEBI:15377"/>
        <dbReference type="ChEBI" id="CHEBI:15378"/>
        <dbReference type="ChEBI" id="CHEBI:58053"/>
        <dbReference type="ChEBI" id="CHEBI:59338"/>
        <dbReference type="ChEBI" id="CHEBI:144842"/>
    </reaction>
    <physiologicalReaction direction="left-to-right" evidence="8">
        <dbReference type="Rhea" id="RHEA:16002"/>
    </physiologicalReaction>
</comment>
<organism evidence="10 11">
    <name type="scientific">Magallana gigas</name>
    <name type="common">Pacific oyster</name>
    <name type="synonym">Crassostrea gigas</name>
    <dbReference type="NCBI Taxonomy" id="29159"/>
    <lineage>
        <taxon>Eukaryota</taxon>
        <taxon>Metazoa</taxon>
        <taxon>Spiralia</taxon>
        <taxon>Lophotrochozoa</taxon>
        <taxon>Mollusca</taxon>
        <taxon>Bivalvia</taxon>
        <taxon>Autobranchia</taxon>
        <taxon>Pteriomorphia</taxon>
        <taxon>Ostreida</taxon>
        <taxon>Ostreoidea</taxon>
        <taxon>Ostreidae</taxon>
        <taxon>Magallana</taxon>
    </lineage>
</organism>
<evidence type="ECO:0000256" key="3">
    <source>
        <dbReference type="ARBA" id="ARBA00011245"/>
    </source>
</evidence>
<dbReference type="PANTHER" id="PTHR11409:SF42">
    <property type="entry name" value="ADENOSINE DEAMINASE-LIKE PROTEIN"/>
    <property type="match status" value="1"/>
</dbReference>
<comment type="subunit">
    <text evidence="3">Monomer.</text>
</comment>
<dbReference type="PANTHER" id="PTHR11409">
    <property type="entry name" value="ADENOSINE DEAMINASE"/>
    <property type="match status" value="1"/>
</dbReference>
<evidence type="ECO:0000259" key="9">
    <source>
        <dbReference type="Pfam" id="PF00962"/>
    </source>
</evidence>
<feature type="domain" description="Adenosine deaminase" evidence="9">
    <location>
        <begin position="9"/>
        <end position="330"/>
    </location>
</feature>
<dbReference type="Proteomes" id="UP000005408">
    <property type="component" value="Unassembled WGS sequence"/>
</dbReference>
<evidence type="ECO:0000256" key="6">
    <source>
        <dbReference type="ARBA" id="ARBA00022833"/>
    </source>
</evidence>
<dbReference type="Pfam" id="PF00962">
    <property type="entry name" value="A_deaminase"/>
    <property type="match status" value="1"/>
</dbReference>
<evidence type="ECO:0000256" key="8">
    <source>
        <dbReference type="ARBA" id="ARBA00048787"/>
    </source>
</evidence>
<sequence length="346" mass="39379">MEEFCKMLPKVELHAHINGSVSESTIEKLVATKQKLDHQFSFKKGSTATLKECFEKFRLIHQLTDNVDAVYQVTYDVIQEFCDDNVRYLELRSTPREVTETGMTKELYVDAVLRAIRDCEAENLDIEVKLLLAIDRRNGVQVGQDTVKLAQKFRESHPDLVVGIDLSGDPSVGDGRDFIPVFKEAKDFGLKLALHLCEVPALQETMDLLCLPPDRIGHGTCLHPEAGGTQEFVDTVLTHKTPLELCLTSNLIGQTVPDLDNHQFKFWYEKQHPCIICTDDKGVFSTSLTEEYQLAAVTFDLSPNDLWRLSLDSMNYAFCEEHLKEKLREKWKAAKPGMEKQFNLKL</sequence>
<dbReference type="CDD" id="cd00443">
    <property type="entry name" value="ADA_AMPD"/>
    <property type="match status" value="1"/>
</dbReference>
<dbReference type="AlphaFoldDB" id="A0A8W8HLH0"/>
<comment type="cofactor">
    <cofactor evidence="1">
        <name>Zn(2+)</name>
        <dbReference type="ChEBI" id="CHEBI:29105"/>
    </cofactor>
</comment>